<dbReference type="SMART" id="SM00408">
    <property type="entry name" value="IGc2"/>
    <property type="match status" value="2"/>
</dbReference>
<evidence type="ECO:0000256" key="2">
    <source>
        <dbReference type="ARBA" id="ARBA00023157"/>
    </source>
</evidence>
<evidence type="ECO:0000313" key="5">
    <source>
        <dbReference type="EnsemblMetazoa" id="G10747.1:cds"/>
    </source>
</evidence>
<keyword evidence="2" id="KW-1015">Disulfide bond</keyword>
<proteinExistence type="predicted"/>
<dbReference type="InterPro" id="IPR036179">
    <property type="entry name" value="Ig-like_dom_sf"/>
</dbReference>
<dbReference type="Pfam" id="PF18738">
    <property type="entry name" value="HEPN_DZIP3"/>
    <property type="match status" value="1"/>
</dbReference>
<dbReference type="SUPFAM" id="SSF48726">
    <property type="entry name" value="Immunoglobulin"/>
    <property type="match status" value="3"/>
</dbReference>
<dbReference type="GO" id="GO:0030424">
    <property type="term" value="C:axon"/>
    <property type="evidence" value="ECO:0007669"/>
    <property type="project" value="TreeGrafter"/>
</dbReference>
<keyword evidence="6" id="KW-1185">Reference proteome</keyword>
<evidence type="ECO:0000259" key="4">
    <source>
        <dbReference type="PROSITE" id="PS50835"/>
    </source>
</evidence>
<dbReference type="PANTHER" id="PTHR45080:SF8">
    <property type="entry name" value="IG-LIKE DOMAIN-CONTAINING PROTEIN"/>
    <property type="match status" value="1"/>
</dbReference>
<dbReference type="Gene3D" id="2.60.40.10">
    <property type="entry name" value="Immunoglobulins"/>
    <property type="match status" value="3"/>
</dbReference>
<dbReference type="InterPro" id="IPR003599">
    <property type="entry name" value="Ig_sub"/>
</dbReference>
<protein>
    <recommendedName>
        <fullName evidence="4">Ig-like domain-containing protein</fullName>
    </recommendedName>
</protein>
<dbReference type="SMART" id="SM00409">
    <property type="entry name" value="IG"/>
    <property type="match status" value="4"/>
</dbReference>
<dbReference type="InterPro" id="IPR041249">
    <property type="entry name" value="HEPN_DZIP3"/>
</dbReference>
<feature type="domain" description="Ig-like" evidence="4">
    <location>
        <begin position="382"/>
        <end position="443"/>
    </location>
</feature>
<dbReference type="GO" id="GO:0005886">
    <property type="term" value="C:plasma membrane"/>
    <property type="evidence" value="ECO:0007669"/>
    <property type="project" value="TreeGrafter"/>
</dbReference>
<dbReference type="PANTHER" id="PTHR45080">
    <property type="entry name" value="CONTACTIN 5"/>
    <property type="match status" value="1"/>
</dbReference>
<feature type="domain" description="Ig-like" evidence="4">
    <location>
        <begin position="484"/>
        <end position="575"/>
    </location>
</feature>
<reference evidence="5" key="1">
    <citation type="submission" date="2022-08" db="UniProtKB">
        <authorList>
            <consortium name="EnsemblMetazoa"/>
        </authorList>
    </citation>
    <scope>IDENTIFICATION</scope>
    <source>
        <strain evidence="5">05x7-T-G4-1.051#20</strain>
    </source>
</reference>
<dbReference type="GO" id="GO:0043025">
    <property type="term" value="C:neuronal cell body"/>
    <property type="evidence" value="ECO:0007669"/>
    <property type="project" value="TreeGrafter"/>
</dbReference>
<sequence>MTSTILSRKQLNFAQISIVCLDILKQCLIDILHIHIKPTDLGKKIRLSSSLTAGKNKLSSEQNDLCCPSSPGVPDYSKFDVTLLYKLIRNLCSYLKPSKEWGKEPKTTDLTIADDIERIRLFRNKHYAHADSAEIPDSEFTDLWNEGKSLVHRLQVFTTANGCKTNYELKMTNISGRRIKYEEYTSYVDLFRAIYVEGPVELNCGETAHYKADIRIEESAFLSVSWEKVHGSARKQIDTSCEKYRGSTSRQLNIHSVCKEDEGGYRAFISRKIDHEIFSNTVFLHVQGEPPRLDNLVVTTEKEGIVIHYTYRVSEHSPTANAITWAKNKVQLDLTNAKYRGGGLKDDCFIITSPTEEDRGEYSCTVSNDVGSDLQCVVLGLPRPHLLSSTTTIHGSKTTINCRISSCPSPEEVQWQKSSNGTTFSSVDVKDPKYHGSNEDLCTPFLIIPKTTFDDCLYYRIIVRNKIGECKSDTFFLEVTGDRPNISNMACNLKDAHSVRLNCDVFLNEKSPQLQEVFWTKNKQKLDIPGSGGKLSGVTINDPSLIINKVNPHDAGEYQLTATNSVGESKSDVIVLGIPNAVLQKFEMKEDGSQYFAVIIKSTPVPFYVQWTMKENESDTFRPINTNLEEYKGSSNSFPNPVLVVKHNEKLESCIFQIEVRNLIGKIIQRIPGDKTIKSLKMDDKTVGNLNTFYNNRGFSVRFGKVFDELAEKFPDAKVNRLKDLIQNSFEIKDVKSLKEAKSARDCFRILQNESIFTPSDVIALQYLLRMTGCDELEKICIEYASAQNAMYFYEHQPGNGFKNVHFHVVANLRSYYTEYITKVRETVAAIVGCTVEEIIVNGYLYSNSFILVLSIKEIYLNKLLNLKRQDKDELGILYIDYFKVDGKPIYLERSEGKEETKDKNTSYQKVLCSPKDVRTHPRKKFDFTDEGPGESKSGVKRRSIYSGKVRLPGNKKTRTSNAELEQEVSSVAVRMMPEINTKIETTVFQQLDTCMDKGPVEGRRYDASLLRESGVENDMRRNMTTPKNKEKKKLRIKTQDIRKYSTVPKMSGVGESKSGVKRRSIYSGKVRLPGSKKTRTSNAEKSGGPQQPIEATTFDTTGIIGLEQVVSSVAVRMMPEMNRKTEATVSQRLDVSVDEGSYLEVTNIKSFSSPFNLIKSSSVRQQISSRPLS</sequence>
<dbReference type="InterPro" id="IPR003598">
    <property type="entry name" value="Ig_sub2"/>
</dbReference>
<dbReference type="GO" id="GO:0007156">
    <property type="term" value="P:homophilic cell adhesion via plasma membrane adhesion molecules"/>
    <property type="evidence" value="ECO:0007669"/>
    <property type="project" value="TreeGrafter"/>
</dbReference>
<dbReference type="EnsemblMetazoa" id="G10747.1">
    <property type="protein sequence ID" value="G10747.1:cds"/>
    <property type="gene ID" value="G10747"/>
</dbReference>
<dbReference type="Pfam" id="PF07679">
    <property type="entry name" value="I-set"/>
    <property type="match status" value="1"/>
</dbReference>
<dbReference type="InterPro" id="IPR013783">
    <property type="entry name" value="Ig-like_fold"/>
</dbReference>
<accession>A0A8W8HRK7</accession>
<organism evidence="5 6">
    <name type="scientific">Magallana gigas</name>
    <name type="common">Pacific oyster</name>
    <name type="synonym">Crassostrea gigas</name>
    <dbReference type="NCBI Taxonomy" id="29159"/>
    <lineage>
        <taxon>Eukaryota</taxon>
        <taxon>Metazoa</taxon>
        <taxon>Spiralia</taxon>
        <taxon>Lophotrochozoa</taxon>
        <taxon>Mollusca</taxon>
        <taxon>Bivalvia</taxon>
        <taxon>Autobranchia</taxon>
        <taxon>Pteriomorphia</taxon>
        <taxon>Ostreida</taxon>
        <taxon>Ostreoidea</taxon>
        <taxon>Ostreidae</taxon>
        <taxon>Magallana</taxon>
    </lineage>
</organism>
<feature type="domain" description="Ig-like" evidence="4">
    <location>
        <begin position="291"/>
        <end position="375"/>
    </location>
</feature>
<keyword evidence="1" id="KW-0732">Signal</keyword>
<dbReference type="GO" id="GO:0008046">
    <property type="term" value="F:axon guidance receptor activity"/>
    <property type="evidence" value="ECO:0007669"/>
    <property type="project" value="TreeGrafter"/>
</dbReference>
<dbReference type="AlphaFoldDB" id="A0A8W8HRK7"/>
<dbReference type="Proteomes" id="UP000005408">
    <property type="component" value="Unassembled WGS sequence"/>
</dbReference>
<dbReference type="CDD" id="cd00096">
    <property type="entry name" value="Ig"/>
    <property type="match status" value="2"/>
</dbReference>
<feature type="region of interest" description="Disordered" evidence="3">
    <location>
        <begin position="923"/>
        <end position="942"/>
    </location>
</feature>
<dbReference type="InterPro" id="IPR007110">
    <property type="entry name" value="Ig-like_dom"/>
</dbReference>
<dbReference type="InterPro" id="IPR013098">
    <property type="entry name" value="Ig_I-set"/>
</dbReference>
<dbReference type="GO" id="GO:0050808">
    <property type="term" value="P:synapse organization"/>
    <property type="evidence" value="ECO:0007669"/>
    <property type="project" value="TreeGrafter"/>
</dbReference>
<dbReference type="InterPro" id="IPR050958">
    <property type="entry name" value="Cell_Adh-Cytoskel_Orgn"/>
</dbReference>
<evidence type="ECO:0000256" key="3">
    <source>
        <dbReference type="SAM" id="MobiDB-lite"/>
    </source>
</evidence>
<evidence type="ECO:0000256" key="1">
    <source>
        <dbReference type="ARBA" id="ARBA00022729"/>
    </source>
</evidence>
<dbReference type="PROSITE" id="PS50835">
    <property type="entry name" value="IG_LIKE"/>
    <property type="match status" value="3"/>
</dbReference>
<name>A0A8W8HRK7_MAGGI</name>
<feature type="region of interest" description="Disordered" evidence="3">
    <location>
        <begin position="1050"/>
        <end position="1096"/>
    </location>
</feature>
<evidence type="ECO:0000313" key="6">
    <source>
        <dbReference type="Proteomes" id="UP000005408"/>
    </source>
</evidence>